<dbReference type="Gene3D" id="2.60.200.20">
    <property type="match status" value="1"/>
</dbReference>
<dbReference type="InterPro" id="IPR019786">
    <property type="entry name" value="Zinc_finger_PHD-type_CS"/>
</dbReference>
<evidence type="ECO:0000256" key="4">
    <source>
        <dbReference type="PROSITE-ProRule" id="PRU00146"/>
    </source>
</evidence>
<dbReference type="PANTHER" id="PTHR46309">
    <property type="entry name" value="PHD FINGER PROTEIN 12"/>
    <property type="match status" value="1"/>
</dbReference>
<organism evidence="10 12">
    <name type="scientific">Rotaria magnacalcarata</name>
    <dbReference type="NCBI Taxonomy" id="392030"/>
    <lineage>
        <taxon>Eukaryota</taxon>
        <taxon>Metazoa</taxon>
        <taxon>Spiralia</taxon>
        <taxon>Gnathifera</taxon>
        <taxon>Rotifera</taxon>
        <taxon>Eurotatoria</taxon>
        <taxon>Bdelloidea</taxon>
        <taxon>Philodinida</taxon>
        <taxon>Philodinidae</taxon>
        <taxon>Rotaria</taxon>
    </lineage>
</organism>
<dbReference type="EMBL" id="CAJOBG010000567">
    <property type="protein sequence ID" value="CAF3830693.1"/>
    <property type="molecule type" value="Genomic_DNA"/>
</dbReference>
<name>A0A818XRC3_9BILA</name>
<comment type="caution">
    <text evidence="10">The sequence shown here is derived from an EMBL/GenBank/DDBJ whole genome shotgun (WGS) entry which is preliminary data.</text>
</comment>
<dbReference type="Proteomes" id="UP000663887">
    <property type="component" value="Unassembled WGS sequence"/>
</dbReference>
<reference evidence="10" key="1">
    <citation type="submission" date="2021-02" db="EMBL/GenBank/DDBJ databases">
        <authorList>
            <person name="Nowell W R."/>
        </authorList>
    </citation>
    <scope>NUCLEOTIDE SEQUENCE</scope>
</reference>
<dbReference type="PROSITE" id="PS50016">
    <property type="entry name" value="ZF_PHD_2"/>
    <property type="match status" value="2"/>
</dbReference>
<dbReference type="GO" id="GO:0003714">
    <property type="term" value="F:transcription corepressor activity"/>
    <property type="evidence" value="ECO:0007669"/>
    <property type="project" value="InterPro"/>
</dbReference>
<dbReference type="InterPro" id="IPR001965">
    <property type="entry name" value="Znf_PHD"/>
</dbReference>
<dbReference type="PROSITE" id="PS50006">
    <property type="entry name" value="FHA_DOMAIN"/>
    <property type="match status" value="1"/>
</dbReference>
<sequence length="723" mass="83399">MNNTNDFHSPSSSMWNNGINETSKHLPNKNDTNIVAINKKSKSPPTSTTVVNEIQSIKGYNKKQKSINFKRKRPIHSDSNNNNNSITKLKSYSHSNLEYISRNKKEARIHHSSKTNCCNLCNYCFGEMISCKMCLATFHLDCMNPSLTKDDIPKDAYFCENCQTITKTQEDSMNKNKQQKIIQSFSFNPKKNLHEKNSKIHHHYQSKLGQIKLPTASNGQSLVQQSGEIKFRSINNNNEKHKHFLLSSSNLKRKRIDSSSSSSSSSSMNSPINNRIGTSNNHLHTLHRLVLSSQTEEFHCPSSINDSIYNQDRNYCFTCRKSTALQGPSIHCDYCPLTYHLDCLTPPMTLLPLLNEKWMCPNHIEPLLDRYLTKRKKTSTSERVKIYHQYPQNQQNVISQEFSHIKQTKKYVLSNTIKNHRLESVNISQIPKVIEDFYLNANVKQNNVSEMEVDNAKEVKHVQTSLLSNYTTDTYDPCIWDILQAILDHIVNNNIYEISLIDRSLIENDDRTKSPLQNESNTFNTIDSLLQALNEPNYKLEQCTDHKLNSCDIPITTNNEEQQQQQLPTSSIDTFSHLIDLSQFLLSHAALIHLNSQNVIYIRKHVIWFGSSSLNDICLNDYHSPTCQFITERHACLYYDRKNNLFELLNYSEYGTSVNDLRYGLDIVNDNDYNRQENDYLSKCSCLAKSFYKPSWDGPAQIEQGTVIKIGCHGFLFYRHIVR</sequence>
<dbReference type="InterPro" id="IPR042163">
    <property type="entry name" value="PHF12"/>
</dbReference>
<evidence type="ECO:0000259" key="7">
    <source>
        <dbReference type="PROSITE" id="PS50016"/>
    </source>
</evidence>
<evidence type="ECO:0000256" key="5">
    <source>
        <dbReference type="SAM" id="MobiDB-lite"/>
    </source>
</evidence>
<gene>
    <name evidence="11" type="ORF">OVN521_LOCUS5632</name>
    <name evidence="10" type="ORF">UXM345_LOCUS1395</name>
    <name evidence="8" type="ORF">WKI299_LOCUS11062</name>
    <name evidence="9" type="ORF">XDN619_LOCUS16622</name>
</gene>
<accession>A0A818XRC3</accession>
<dbReference type="GO" id="GO:0000122">
    <property type="term" value="P:negative regulation of transcription by RNA polymerase II"/>
    <property type="evidence" value="ECO:0007669"/>
    <property type="project" value="TreeGrafter"/>
</dbReference>
<evidence type="ECO:0000313" key="11">
    <source>
        <dbReference type="EMBL" id="CAF3830693.1"/>
    </source>
</evidence>
<evidence type="ECO:0000313" key="8">
    <source>
        <dbReference type="EMBL" id="CAF2055192.1"/>
    </source>
</evidence>
<keyword evidence="3" id="KW-0862">Zinc</keyword>
<evidence type="ECO:0000259" key="6">
    <source>
        <dbReference type="PROSITE" id="PS50006"/>
    </source>
</evidence>
<evidence type="ECO:0000313" key="13">
    <source>
        <dbReference type="Proteomes" id="UP000663866"/>
    </source>
</evidence>
<feature type="domain" description="FHA" evidence="6">
    <location>
        <begin position="607"/>
        <end position="663"/>
    </location>
</feature>
<dbReference type="Proteomes" id="UP000663866">
    <property type="component" value="Unassembled WGS sequence"/>
</dbReference>
<dbReference type="InterPro" id="IPR008984">
    <property type="entry name" value="SMAD_FHA_dom_sf"/>
</dbReference>
<dbReference type="InterPro" id="IPR019787">
    <property type="entry name" value="Znf_PHD-finger"/>
</dbReference>
<keyword evidence="13" id="KW-1185">Reference proteome</keyword>
<feature type="region of interest" description="Disordered" evidence="5">
    <location>
        <begin position="255"/>
        <end position="279"/>
    </location>
</feature>
<dbReference type="Gene3D" id="3.30.40.10">
    <property type="entry name" value="Zinc/RING finger domain, C3HC4 (zinc finger)"/>
    <property type="match status" value="2"/>
</dbReference>
<keyword evidence="2 4" id="KW-0863">Zinc-finger</keyword>
<dbReference type="Pfam" id="PF00628">
    <property type="entry name" value="PHD"/>
    <property type="match status" value="2"/>
</dbReference>
<evidence type="ECO:0008006" key="14">
    <source>
        <dbReference type="Google" id="ProtNLM"/>
    </source>
</evidence>
<dbReference type="InterPro" id="IPR000253">
    <property type="entry name" value="FHA_dom"/>
</dbReference>
<dbReference type="AlphaFoldDB" id="A0A818XRC3"/>
<evidence type="ECO:0000313" key="12">
    <source>
        <dbReference type="Proteomes" id="UP000663842"/>
    </source>
</evidence>
<dbReference type="EMBL" id="CAJOBF010000075">
    <property type="protein sequence ID" value="CAF3740470.1"/>
    <property type="molecule type" value="Genomic_DNA"/>
</dbReference>
<dbReference type="SUPFAM" id="SSF57903">
    <property type="entry name" value="FYVE/PHD zinc finger"/>
    <property type="match status" value="2"/>
</dbReference>
<dbReference type="InterPro" id="IPR013083">
    <property type="entry name" value="Znf_RING/FYVE/PHD"/>
</dbReference>
<dbReference type="InterPro" id="IPR011011">
    <property type="entry name" value="Znf_FYVE_PHD"/>
</dbReference>
<feature type="domain" description="PHD-type" evidence="7">
    <location>
        <begin position="313"/>
        <end position="366"/>
    </location>
</feature>
<feature type="domain" description="PHD-type" evidence="7">
    <location>
        <begin position="115"/>
        <end position="165"/>
    </location>
</feature>
<proteinExistence type="predicted"/>
<dbReference type="Proteomes" id="UP000663842">
    <property type="component" value="Unassembled WGS sequence"/>
</dbReference>
<evidence type="ECO:0000256" key="3">
    <source>
        <dbReference type="ARBA" id="ARBA00022833"/>
    </source>
</evidence>
<dbReference type="PANTHER" id="PTHR46309:SF1">
    <property type="entry name" value="PHD FINGER PROTEIN 12"/>
    <property type="match status" value="1"/>
</dbReference>
<feature type="compositionally biased region" description="Polar residues" evidence="5">
    <location>
        <begin position="268"/>
        <end position="279"/>
    </location>
</feature>
<protein>
    <recommendedName>
        <fullName evidence="14">PHD finger protein 12</fullName>
    </recommendedName>
</protein>
<dbReference type="SUPFAM" id="SSF49879">
    <property type="entry name" value="SMAD/FHA domain"/>
    <property type="match status" value="1"/>
</dbReference>
<dbReference type="CDD" id="cd15534">
    <property type="entry name" value="PHD2_PHF12_Rco1"/>
    <property type="match status" value="1"/>
</dbReference>
<dbReference type="EMBL" id="CAJNRF010004015">
    <property type="protein sequence ID" value="CAF2055192.1"/>
    <property type="molecule type" value="Genomic_DNA"/>
</dbReference>
<evidence type="ECO:0000313" key="10">
    <source>
        <dbReference type="EMBL" id="CAF3740470.1"/>
    </source>
</evidence>
<dbReference type="PROSITE" id="PS01359">
    <property type="entry name" value="ZF_PHD_1"/>
    <property type="match status" value="1"/>
</dbReference>
<dbReference type="SMART" id="SM00249">
    <property type="entry name" value="PHD"/>
    <property type="match status" value="2"/>
</dbReference>
<feature type="compositionally biased region" description="Low complexity" evidence="5">
    <location>
        <begin position="258"/>
        <end position="267"/>
    </location>
</feature>
<keyword evidence="1" id="KW-0479">Metal-binding</keyword>
<dbReference type="EMBL" id="CAJNRG010007072">
    <property type="protein sequence ID" value="CAF2091153.1"/>
    <property type="molecule type" value="Genomic_DNA"/>
</dbReference>
<dbReference type="GO" id="GO:0008270">
    <property type="term" value="F:zinc ion binding"/>
    <property type="evidence" value="ECO:0007669"/>
    <property type="project" value="UniProtKB-KW"/>
</dbReference>
<feature type="compositionally biased region" description="Polar residues" evidence="5">
    <location>
        <begin position="1"/>
        <end position="21"/>
    </location>
</feature>
<evidence type="ECO:0000256" key="1">
    <source>
        <dbReference type="ARBA" id="ARBA00022723"/>
    </source>
</evidence>
<evidence type="ECO:0000313" key="9">
    <source>
        <dbReference type="EMBL" id="CAF2091153.1"/>
    </source>
</evidence>
<evidence type="ECO:0000256" key="2">
    <source>
        <dbReference type="ARBA" id="ARBA00022771"/>
    </source>
</evidence>
<dbReference type="Proteomes" id="UP000663856">
    <property type="component" value="Unassembled WGS sequence"/>
</dbReference>
<dbReference type="GO" id="GO:0070822">
    <property type="term" value="C:Sin3-type complex"/>
    <property type="evidence" value="ECO:0007669"/>
    <property type="project" value="TreeGrafter"/>
</dbReference>
<feature type="region of interest" description="Disordered" evidence="5">
    <location>
        <begin position="1"/>
        <end position="29"/>
    </location>
</feature>